<evidence type="ECO:0000313" key="2">
    <source>
        <dbReference type="EMBL" id="MFC5971248.1"/>
    </source>
</evidence>
<keyword evidence="1" id="KW-1133">Transmembrane helix</keyword>
<comment type="caution">
    <text evidence="2">The sequence shown here is derived from an EMBL/GenBank/DDBJ whole genome shotgun (WGS) entry which is preliminary data.</text>
</comment>
<organism evidence="2 3">
    <name type="scientific">Halomarina salina</name>
    <dbReference type="NCBI Taxonomy" id="1872699"/>
    <lineage>
        <taxon>Archaea</taxon>
        <taxon>Methanobacteriati</taxon>
        <taxon>Methanobacteriota</taxon>
        <taxon>Stenosarchaea group</taxon>
        <taxon>Halobacteria</taxon>
        <taxon>Halobacteriales</taxon>
        <taxon>Natronomonadaceae</taxon>
        <taxon>Halomarina</taxon>
    </lineage>
</organism>
<gene>
    <name evidence="2" type="ORF">ACFPYI_07875</name>
</gene>
<keyword evidence="3" id="KW-1185">Reference proteome</keyword>
<keyword evidence="1" id="KW-0472">Membrane</keyword>
<accession>A0ABD5RLL5</accession>
<evidence type="ECO:0000256" key="1">
    <source>
        <dbReference type="SAM" id="Phobius"/>
    </source>
</evidence>
<dbReference type="EMBL" id="JBHSQH010000001">
    <property type="protein sequence ID" value="MFC5971248.1"/>
    <property type="molecule type" value="Genomic_DNA"/>
</dbReference>
<keyword evidence="1" id="KW-0812">Transmembrane</keyword>
<name>A0ABD5RLL5_9EURY</name>
<dbReference type="RefSeq" id="WP_247414156.1">
    <property type="nucleotide sequence ID" value="NZ_JALLGW010000001.1"/>
</dbReference>
<evidence type="ECO:0008006" key="4">
    <source>
        <dbReference type="Google" id="ProtNLM"/>
    </source>
</evidence>
<feature type="transmembrane region" description="Helical" evidence="1">
    <location>
        <begin position="215"/>
        <end position="232"/>
    </location>
</feature>
<sequence>MLSSRRKSYLLLIIGVLLLVNPYAPGLHLGGGSVHQYEAATVTYNESEGLHVTDPETGRELSLPSVDDDIICTVWTGRVCQFEYAVYEDSNVSATPGEYTDYQFVYLNETLYRPTTVVRERQLQMSLDRVTESDPLRDVATSGGISEGARSAISSGSVLTYHELPEDGTLVRHDGQYYTLYAAGVIQYGIGGSSCSSSSDGFCVAADTKRWTDSILTLVSWGIGVALIVFAFRSRDPT</sequence>
<proteinExistence type="predicted"/>
<reference evidence="2 3" key="1">
    <citation type="journal article" date="2019" name="Int. J. Syst. Evol. Microbiol.">
        <title>The Global Catalogue of Microorganisms (GCM) 10K type strain sequencing project: providing services to taxonomists for standard genome sequencing and annotation.</title>
        <authorList>
            <consortium name="The Broad Institute Genomics Platform"/>
            <consortium name="The Broad Institute Genome Sequencing Center for Infectious Disease"/>
            <person name="Wu L."/>
            <person name="Ma J."/>
        </authorList>
    </citation>
    <scope>NUCLEOTIDE SEQUENCE [LARGE SCALE GENOMIC DNA]</scope>
    <source>
        <strain evidence="2 3">CGMCC 1.12543</strain>
    </source>
</reference>
<dbReference type="AlphaFoldDB" id="A0ABD5RLL5"/>
<protein>
    <recommendedName>
        <fullName evidence="4">DUF3592 domain-containing protein</fullName>
    </recommendedName>
</protein>
<dbReference type="Proteomes" id="UP001596099">
    <property type="component" value="Unassembled WGS sequence"/>
</dbReference>
<evidence type="ECO:0000313" key="3">
    <source>
        <dbReference type="Proteomes" id="UP001596099"/>
    </source>
</evidence>